<organism evidence="3 4">
    <name type="scientific">Candidatus Methylacidithermus pantelleriae</name>
    <dbReference type="NCBI Taxonomy" id="2744239"/>
    <lineage>
        <taxon>Bacteria</taxon>
        <taxon>Pseudomonadati</taxon>
        <taxon>Verrucomicrobiota</taxon>
        <taxon>Methylacidiphilae</taxon>
        <taxon>Methylacidiphilales</taxon>
        <taxon>Methylacidiphilaceae</taxon>
        <taxon>Candidatus Methylacidithermus</taxon>
    </lineage>
</organism>
<proteinExistence type="predicted"/>
<gene>
    <name evidence="3" type="ORF">MPNT_30140</name>
</gene>
<evidence type="ECO:0008006" key="5">
    <source>
        <dbReference type="Google" id="ProtNLM"/>
    </source>
</evidence>
<evidence type="ECO:0000313" key="3">
    <source>
        <dbReference type="EMBL" id="CAF0699147.1"/>
    </source>
</evidence>
<reference evidence="3" key="1">
    <citation type="submission" date="2021-02" db="EMBL/GenBank/DDBJ databases">
        <authorList>
            <person name="Cremers G."/>
            <person name="Picone N."/>
        </authorList>
    </citation>
    <scope>NUCLEOTIDE SEQUENCE</scope>
    <source>
        <strain evidence="3">PQ17</strain>
    </source>
</reference>
<dbReference type="NCBIfam" id="NF037970">
    <property type="entry name" value="vanZ_1"/>
    <property type="match status" value="1"/>
</dbReference>
<evidence type="ECO:0000313" key="4">
    <source>
        <dbReference type="Proteomes" id="UP000663859"/>
    </source>
</evidence>
<dbReference type="EMBL" id="CAJNOB010000023">
    <property type="protein sequence ID" value="CAF0699147.1"/>
    <property type="molecule type" value="Genomic_DNA"/>
</dbReference>
<evidence type="ECO:0000256" key="2">
    <source>
        <dbReference type="SAM" id="Phobius"/>
    </source>
</evidence>
<dbReference type="RefSeq" id="WP_174582117.1">
    <property type="nucleotide sequence ID" value="NZ_CAJNOB010000023.1"/>
</dbReference>
<protein>
    <recommendedName>
        <fullName evidence="5">VanZ-like domain-containing protein</fullName>
    </recommendedName>
</protein>
<keyword evidence="2" id="KW-1133">Transmembrane helix</keyword>
<dbReference type="Proteomes" id="UP000663859">
    <property type="component" value="Unassembled WGS sequence"/>
</dbReference>
<keyword evidence="2" id="KW-0472">Membrane</keyword>
<feature type="transmembrane region" description="Helical" evidence="2">
    <location>
        <begin position="63"/>
        <end position="93"/>
    </location>
</feature>
<keyword evidence="2" id="KW-0812">Transmembrane</keyword>
<accession>A0A8J2BK84</accession>
<evidence type="ECO:0000256" key="1">
    <source>
        <dbReference type="SAM" id="MobiDB-lite"/>
    </source>
</evidence>
<name>A0A8J2BK84_9BACT</name>
<keyword evidence="4" id="KW-1185">Reference proteome</keyword>
<feature type="region of interest" description="Disordered" evidence="1">
    <location>
        <begin position="141"/>
        <end position="163"/>
    </location>
</feature>
<dbReference type="AlphaFoldDB" id="A0A8J2BK84"/>
<comment type="caution">
    <text evidence="3">The sequence shown here is derived from an EMBL/GenBank/DDBJ whole genome shotgun (WGS) entry which is preliminary data.</text>
</comment>
<sequence length="163" mass="18009">MPKPFGHGKERSLARQWVKRLVPQSKQGWARLFVSFCLLLLLSTVPAKNIPGPISRYDKLCHGLLYFGVTLFLSGGLTDGVTILGSGLLLGAVDENYQRFTGRCPSLEDWVADALGVGLATLLVSLRRKAIHNPWDNPKTKDLSHLVSQGEPLTSSRRDERNS</sequence>